<dbReference type="PANTHER" id="PTHR46663">
    <property type="entry name" value="DIGUANYLATE CYCLASE DGCT-RELATED"/>
    <property type="match status" value="1"/>
</dbReference>
<dbReference type="FunFam" id="3.30.70.270:FF:000001">
    <property type="entry name" value="Diguanylate cyclase domain protein"/>
    <property type="match status" value="1"/>
</dbReference>
<feature type="domain" description="GGDEF" evidence="3">
    <location>
        <begin position="266"/>
        <end position="398"/>
    </location>
</feature>
<name>A0A437QCL9_9GAMM</name>
<dbReference type="Pfam" id="PF00990">
    <property type="entry name" value="GGDEF"/>
    <property type="match status" value="1"/>
</dbReference>
<dbReference type="GO" id="GO:0003824">
    <property type="term" value="F:catalytic activity"/>
    <property type="evidence" value="ECO:0007669"/>
    <property type="project" value="UniProtKB-ARBA"/>
</dbReference>
<reference evidence="4 5" key="1">
    <citation type="submission" date="2019-01" db="EMBL/GenBank/DDBJ databases">
        <authorList>
            <person name="Chen W.-M."/>
        </authorList>
    </citation>
    <scope>NUCLEOTIDE SEQUENCE [LARGE SCALE GENOMIC DNA]</scope>
    <source>
        <strain evidence="4 5">HPM-16</strain>
    </source>
</reference>
<feature type="transmembrane region" description="Helical" evidence="2">
    <location>
        <begin position="12"/>
        <end position="36"/>
    </location>
</feature>
<organism evidence="4 5">
    <name type="scientific">Neptunomonas marina</name>
    <dbReference type="NCBI Taxonomy" id="1815562"/>
    <lineage>
        <taxon>Bacteria</taxon>
        <taxon>Pseudomonadati</taxon>
        <taxon>Pseudomonadota</taxon>
        <taxon>Gammaproteobacteria</taxon>
        <taxon>Oceanospirillales</taxon>
        <taxon>Oceanospirillaceae</taxon>
        <taxon>Neptunomonas</taxon>
    </lineage>
</organism>
<dbReference type="SMART" id="SM00267">
    <property type="entry name" value="GGDEF"/>
    <property type="match status" value="1"/>
</dbReference>
<dbReference type="InterPro" id="IPR043128">
    <property type="entry name" value="Rev_trsase/Diguanyl_cyclase"/>
</dbReference>
<gene>
    <name evidence="4" type="ORF">EOE65_01170</name>
</gene>
<feature type="transmembrane region" description="Helical" evidence="2">
    <location>
        <begin position="184"/>
        <end position="206"/>
    </location>
</feature>
<evidence type="ECO:0000256" key="2">
    <source>
        <dbReference type="SAM" id="Phobius"/>
    </source>
</evidence>
<sequence>MLIFRQAIRYRRILLLIVIMALVTSLATSTALWALYTSTFNNKKDDLTAIVTMKANLINAVARFDAIHASASFPEDPFAATLSQVIDANQRYHGFSQTGEFILARLETEQIYYIVRSRAENPALQKRAVIATSAALQKAFAGDTGVILDHDYRNRPVLAAYTPLENPEYALVAKIDLQELQAPFFRAASVSLTVALALIMLAVYLIHHLASPLIFRLEALVAERTRALHDTNKELALRSQQDHLTEVCNRSHFFNVLSASRRQSDTQRAILFIDLDKFKPINDELGHHVGDQLLRHAAQRFVKAVRQHDTVARIGGDEFAILLNNIETIHHAIEIATDITSLIQQPFSIQNHRNLRIGCSIGIALDDNPKETEEALVSRADTAMYHAKNSDHSNIAIS</sequence>
<comment type="caution">
    <text evidence="4">The sequence shown here is derived from an EMBL/GenBank/DDBJ whole genome shotgun (WGS) entry which is preliminary data.</text>
</comment>
<evidence type="ECO:0000256" key="1">
    <source>
        <dbReference type="ARBA" id="ARBA00001946"/>
    </source>
</evidence>
<dbReference type="PANTHER" id="PTHR46663:SF2">
    <property type="entry name" value="GGDEF DOMAIN-CONTAINING PROTEIN"/>
    <property type="match status" value="1"/>
</dbReference>
<keyword evidence="2" id="KW-0812">Transmembrane</keyword>
<keyword evidence="5" id="KW-1185">Reference proteome</keyword>
<proteinExistence type="predicted"/>
<evidence type="ECO:0000313" key="5">
    <source>
        <dbReference type="Proteomes" id="UP000282818"/>
    </source>
</evidence>
<dbReference type="AlphaFoldDB" id="A0A437QCL9"/>
<dbReference type="InterPro" id="IPR029787">
    <property type="entry name" value="Nucleotide_cyclase"/>
</dbReference>
<dbReference type="CDD" id="cd01949">
    <property type="entry name" value="GGDEF"/>
    <property type="match status" value="1"/>
</dbReference>
<evidence type="ECO:0000313" key="4">
    <source>
        <dbReference type="EMBL" id="RVU32292.1"/>
    </source>
</evidence>
<dbReference type="PROSITE" id="PS50887">
    <property type="entry name" value="GGDEF"/>
    <property type="match status" value="1"/>
</dbReference>
<dbReference type="EMBL" id="SACQ01000001">
    <property type="protein sequence ID" value="RVU32292.1"/>
    <property type="molecule type" value="Genomic_DNA"/>
</dbReference>
<accession>A0A437QCL9</accession>
<dbReference type="InterPro" id="IPR000160">
    <property type="entry name" value="GGDEF_dom"/>
</dbReference>
<evidence type="ECO:0000259" key="3">
    <source>
        <dbReference type="PROSITE" id="PS50887"/>
    </source>
</evidence>
<keyword evidence="2" id="KW-1133">Transmembrane helix</keyword>
<dbReference type="RefSeq" id="WP_127692461.1">
    <property type="nucleotide sequence ID" value="NZ_SACQ01000001.1"/>
</dbReference>
<comment type="cofactor">
    <cofactor evidence="1">
        <name>Mg(2+)</name>
        <dbReference type="ChEBI" id="CHEBI:18420"/>
    </cofactor>
</comment>
<dbReference type="SUPFAM" id="SSF55073">
    <property type="entry name" value="Nucleotide cyclase"/>
    <property type="match status" value="1"/>
</dbReference>
<keyword evidence="2" id="KW-0472">Membrane</keyword>
<dbReference type="Gene3D" id="3.30.70.270">
    <property type="match status" value="1"/>
</dbReference>
<dbReference type="InterPro" id="IPR052163">
    <property type="entry name" value="DGC-Regulatory_Protein"/>
</dbReference>
<dbReference type="NCBIfam" id="TIGR00254">
    <property type="entry name" value="GGDEF"/>
    <property type="match status" value="1"/>
</dbReference>
<protein>
    <submittedName>
        <fullName evidence="4">Sensor domain-containing diguanylate cyclase</fullName>
    </submittedName>
</protein>
<dbReference type="Proteomes" id="UP000282818">
    <property type="component" value="Unassembled WGS sequence"/>
</dbReference>